<comment type="catalytic activity">
    <reaction evidence="6">
        <text>Hydrolysis of (1-&gt;6)-alpha-D-glucosidic linkages in pullulan, amylopectin and glycogen, and in the alpha- and beta-limit dextrins of amylopectin and glycogen.</text>
        <dbReference type="EC" id="3.2.1.41"/>
    </reaction>
</comment>
<dbReference type="EMBL" id="AZFX01000041">
    <property type="protein sequence ID" value="KRM09951.1"/>
    <property type="molecule type" value="Genomic_DNA"/>
</dbReference>
<feature type="compositionally biased region" description="Low complexity" evidence="10">
    <location>
        <begin position="124"/>
        <end position="135"/>
    </location>
</feature>
<dbReference type="SUPFAM" id="SSF49452">
    <property type="entry name" value="Starch-binding domain-like"/>
    <property type="match status" value="1"/>
</dbReference>
<dbReference type="InterPro" id="IPR005323">
    <property type="entry name" value="CBM41_pullulanase"/>
</dbReference>
<reference evidence="12 13" key="1">
    <citation type="journal article" date="2015" name="Genome Announc.">
        <title>Expanding the biotechnology potential of lactobacilli through comparative genomics of 213 strains and associated genera.</title>
        <authorList>
            <person name="Sun Z."/>
            <person name="Harris H.M."/>
            <person name="McCann A."/>
            <person name="Guo C."/>
            <person name="Argimon S."/>
            <person name="Zhang W."/>
            <person name="Yang X."/>
            <person name="Jeffery I.B."/>
            <person name="Cooney J.C."/>
            <person name="Kagawa T.F."/>
            <person name="Liu W."/>
            <person name="Song Y."/>
            <person name="Salvetti E."/>
            <person name="Wrobel A."/>
            <person name="Rasinkangas P."/>
            <person name="Parkhill J."/>
            <person name="Rea M.C."/>
            <person name="O'Sullivan O."/>
            <person name="Ritari J."/>
            <person name="Douillard F.P."/>
            <person name="Paul Ross R."/>
            <person name="Yang R."/>
            <person name="Briner A.E."/>
            <person name="Felis G.E."/>
            <person name="de Vos W.M."/>
            <person name="Barrangou R."/>
            <person name="Klaenhammer T.R."/>
            <person name="Caufield P.W."/>
            <person name="Cui Y."/>
            <person name="Zhang H."/>
            <person name="O'Toole P.W."/>
        </authorList>
    </citation>
    <scope>NUCLEOTIDE SEQUENCE [LARGE SCALE GENOMIC DNA]</scope>
    <source>
        <strain evidence="12 13">DSM 17758</strain>
    </source>
</reference>
<dbReference type="InterPro" id="IPR013784">
    <property type="entry name" value="Carb-bd-like_fold"/>
</dbReference>
<evidence type="ECO:0000256" key="9">
    <source>
        <dbReference type="ARBA" id="ARBA00031076"/>
    </source>
</evidence>
<dbReference type="Pfam" id="PF03714">
    <property type="entry name" value="PUD"/>
    <property type="match status" value="1"/>
</dbReference>
<feature type="compositionally biased region" description="Low complexity" evidence="10">
    <location>
        <begin position="1233"/>
        <end position="1267"/>
    </location>
</feature>
<dbReference type="CDD" id="cd11341">
    <property type="entry name" value="AmyAc_Pullulanase_LD-like"/>
    <property type="match status" value="1"/>
</dbReference>
<gene>
    <name evidence="12" type="ORF">FC15_GL001523</name>
</gene>
<organism evidence="12 13">
    <name type="scientific">Lapidilactobacillus concavus DSM 17758</name>
    <dbReference type="NCBI Taxonomy" id="1423735"/>
    <lineage>
        <taxon>Bacteria</taxon>
        <taxon>Bacillati</taxon>
        <taxon>Bacillota</taxon>
        <taxon>Bacilli</taxon>
        <taxon>Lactobacillales</taxon>
        <taxon>Lactobacillaceae</taxon>
        <taxon>Lapidilactobacillus</taxon>
    </lineage>
</organism>
<dbReference type="Pfam" id="PF02922">
    <property type="entry name" value="CBM_48"/>
    <property type="match status" value="1"/>
</dbReference>
<feature type="region of interest" description="Disordered" evidence="10">
    <location>
        <begin position="1180"/>
        <end position="1275"/>
    </location>
</feature>
<feature type="compositionally biased region" description="Low complexity" evidence="10">
    <location>
        <begin position="57"/>
        <end position="71"/>
    </location>
</feature>
<keyword evidence="4" id="KW-0106">Calcium</keyword>
<evidence type="ECO:0000256" key="5">
    <source>
        <dbReference type="ARBA" id="ARBA00023295"/>
    </source>
</evidence>
<dbReference type="SUPFAM" id="SSF51445">
    <property type="entry name" value="(Trans)glycosidases"/>
    <property type="match status" value="1"/>
</dbReference>
<dbReference type="STRING" id="1423735.FC15_GL001523"/>
<feature type="compositionally biased region" description="Low complexity" evidence="10">
    <location>
        <begin position="1206"/>
        <end position="1223"/>
    </location>
</feature>
<protein>
    <recommendedName>
        <fullName evidence="7">pullulanase</fullName>
        <ecNumber evidence="7">3.2.1.41</ecNumber>
    </recommendedName>
    <alternativeName>
        <fullName evidence="8">Alpha-dextrin endo-1,6-alpha-glucosidase</fullName>
    </alternativeName>
    <alternativeName>
        <fullName evidence="9">Pullulan 6-glucanohydrolase</fullName>
    </alternativeName>
</protein>
<keyword evidence="5" id="KW-0326">Glycosidase</keyword>
<evidence type="ECO:0000256" key="2">
    <source>
        <dbReference type="ARBA" id="ARBA00022729"/>
    </source>
</evidence>
<dbReference type="InterPro" id="IPR022263">
    <property type="entry name" value="KxYKxGKxW"/>
</dbReference>
<dbReference type="InterPro" id="IPR017853">
    <property type="entry name" value="GH"/>
</dbReference>
<evidence type="ECO:0000256" key="1">
    <source>
        <dbReference type="ARBA" id="ARBA00008061"/>
    </source>
</evidence>
<feature type="domain" description="Glycosyl hydrolase family 13 catalytic" evidence="11">
    <location>
        <begin position="641"/>
        <end position="1022"/>
    </location>
</feature>
<dbReference type="RefSeq" id="WP_222592717.1">
    <property type="nucleotide sequence ID" value="NZ_AZFX01000041.1"/>
</dbReference>
<feature type="region of interest" description="Disordered" evidence="10">
    <location>
        <begin position="57"/>
        <end position="168"/>
    </location>
</feature>
<evidence type="ECO:0000256" key="3">
    <source>
        <dbReference type="ARBA" id="ARBA00022801"/>
    </source>
</evidence>
<dbReference type="InterPro" id="IPR013783">
    <property type="entry name" value="Ig-like_fold"/>
</dbReference>
<comment type="caution">
    <text evidence="12">The sequence shown here is derived from an EMBL/GenBank/DDBJ whole genome shotgun (WGS) entry which is preliminary data.</text>
</comment>
<evidence type="ECO:0000256" key="4">
    <source>
        <dbReference type="ARBA" id="ARBA00022837"/>
    </source>
</evidence>
<dbReference type="Gene3D" id="2.60.40.10">
    <property type="entry name" value="Immunoglobulins"/>
    <property type="match status" value="1"/>
</dbReference>
<dbReference type="Pfam" id="PF19258">
    <property type="entry name" value="KxYKxGKxW_sig"/>
    <property type="match status" value="1"/>
</dbReference>
<evidence type="ECO:0000256" key="10">
    <source>
        <dbReference type="SAM" id="MobiDB-lite"/>
    </source>
</evidence>
<dbReference type="NCBIfam" id="TIGR02104">
    <property type="entry name" value="pulA_typeI"/>
    <property type="match status" value="1"/>
</dbReference>
<evidence type="ECO:0000256" key="8">
    <source>
        <dbReference type="ARBA" id="ARBA00029618"/>
    </source>
</evidence>
<evidence type="ECO:0000256" key="7">
    <source>
        <dbReference type="ARBA" id="ARBA00024062"/>
    </source>
</evidence>
<evidence type="ECO:0000259" key="11">
    <source>
        <dbReference type="SMART" id="SM00642"/>
    </source>
</evidence>
<evidence type="ECO:0000256" key="6">
    <source>
        <dbReference type="ARBA" id="ARBA00023965"/>
    </source>
</evidence>
<dbReference type="PANTHER" id="PTHR43002">
    <property type="entry name" value="GLYCOGEN DEBRANCHING ENZYME"/>
    <property type="match status" value="1"/>
</dbReference>
<feature type="compositionally biased region" description="Polar residues" evidence="10">
    <location>
        <begin position="72"/>
        <end position="85"/>
    </location>
</feature>
<dbReference type="CDD" id="cd10315">
    <property type="entry name" value="CBM41_pullulanase"/>
    <property type="match status" value="1"/>
</dbReference>
<evidence type="ECO:0000313" key="12">
    <source>
        <dbReference type="EMBL" id="KRM09951.1"/>
    </source>
</evidence>
<feature type="compositionally biased region" description="Polar residues" evidence="10">
    <location>
        <begin position="95"/>
        <end position="123"/>
    </location>
</feature>
<dbReference type="Pfam" id="PF00128">
    <property type="entry name" value="Alpha-amylase"/>
    <property type="match status" value="2"/>
</dbReference>
<proteinExistence type="inferred from homology"/>
<dbReference type="GO" id="GO:0005975">
    <property type="term" value="P:carbohydrate metabolic process"/>
    <property type="evidence" value="ECO:0007669"/>
    <property type="project" value="InterPro"/>
</dbReference>
<keyword evidence="2" id="KW-0732">Signal</keyword>
<name>A0A0R1VX50_9LACO</name>
<dbReference type="GO" id="GO:0030246">
    <property type="term" value="F:carbohydrate binding"/>
    <property type="evidence" value="ECO:0007669"/>
    <property type="project" value="InterPro"/>
</dbReference>
<dbReference type="Gene3D" id="3.20.20.80">
    <property type="entry name" value="Glycosidases"/>
    <property type="match status" value="1"/>
</dbReference>
<dbReference type="SMART" id="SM00642">
    <property type="entry name" value="Aamy"/>
    <property type="match status" value="1"/>
</dbReference>
<evidence type="ECO:0000313" key="13">
    <source>
        <dbReference type="Proteomes" id="UP000051315"/>
    </source>
</evidence>
<dbReference type="EC" id="3.2.1.41" evidence="7"/>
<keyword evidence="13" id="KW-1185">Reference proteome</keyword>
<dbReference type="InterPro" id="IPR006047">
    <property type="entry name" value="GH13_cat_dom"/>
</dbReference>
<dbReference type="InterPro" id="IPR004193">
    <property type="entry name" value="Glyco_hydro_13_N"/>
</dbReference>
<dbReference type="InterPro" id="IPR011840">
    <property type="entry name" value="PulA_typeI"/>
</dbReference>
<sequence>MHNQDVVQENWRMWKHGKQWRYASSAVLAMGIGMGLSTTTVQADTLSNTQTTTTAVQSVAKPATTTTTGTTNAEQSGTVAETDQVPSIDPAADQPTKTDVAISQTPAATSTLTGEKDLQSSLETKTNQSTSSTKSVAVPEVAKTNPVVTSEKAKTATPKTSQVETPAPVTQPVSVSVQVDTKTEMTAPVPVKDTTKVIIHYQGDSSKWAPYVWGLKPNGNGQQYDWTGTDDFGAYAEIDMDQNYQQLGVLIKGVDSWDKDGNGANRTVTVDDNGKGEVWYRAGSDDAQDVTPTYHDTTINVHYHDKNQSAVNRYRVWTDKAGEAGAQTVDLNQTDANGNLLGTVQLTAADFTTVYVQPVGADELTRAFTPVASDAATDIYVVAGDQQPYYTASFALQQEMVTSAAMQTPTEVTVTIGKALTAAEARQQLSVAGHTVKDVTAIAPDATGRSKQFKLTTTTDLDIMTTNSVSFNGNAKVMDIGDYVRSQAFDNEYYYDGDDLGVTYSKQRTQIKLWAPTVNQIELRLYQQHTADAAVTKTIAMQRGAKGVWTAVLPGDYQGWAYDYQLHFGDGSVTTTEDPYSKAVTVNGNRSVIADVDAVKPADFDRLPSFSDPTDAVIYETSVRDFTKDPNSGVTAKGKFTGMVESGTHTASGQATGLDYLKDLGVTHVQLMPMYDFASIDETSADPSYNWGYDPKNYNVPEGTYSSDASDPTARVLEMKEMVNGYHKAGIRVVMDVVYNHVYSMDEQAFQKVVPGYYFQYDQGGHPTSGSGVGNDVASERRMVRKYILDSVKYWATEYNIDGFRFDLMGILDVDTMNAIRAELNAIDPGILVYGEGWDMRATNHDIGAGQYNADKLDQHVGFFSDDIRNAIRGAEFGGISKGLVEGNAQEDDYDQHAQAFIAGFLGGQDYANAATAHPYQSPSQTLNYVACHDNRTLYDMLTALMPNESQANLIKRDKLATSMAFLAEGVPFVYGGQESLRTKGGDENSYQSPDAVNQIDWDRVQDNQELVDYFKQLVQLRKDESAFRLTNYADIDKTVKVLQDGKNGVFAFEYLAGGHKLYVLFNVNDSAQAFDAVNLTNGRVLLGSDAVTLGTDTNLAALSTLVVREDLPQTVTINYQDDNGQLVKTTTVTLTAAGTAYTLTAPAGYHLTGDQTTVSYDFDNDGTARIVTVLVANMTTDNGQPGGQPSGGNGQTGDHHGKENGQTGATTQPGGGSTTTTAEDQLAGEVENPTTPTTTANQATSSATKAKLTPTTAAKAGRAAATGLPQTDERAGQSASLLGLLGIMLAGLMSLVKPQRKRN</sequence>
<accession>A0A0R1VX50</accession>
<dbReference type="SUPFAM" id="SSF81296">
    <property type="entry name" value="E set domains"/>
    <property type="match status" value="1"/>
</dbReference>
<keyword evidence="3" id="KW-0378">Hydrolase</keyword>
<dbReference type="InterPro" id="IPR014756">
    <property type="entry name" value="Ig_E-set"/>
</dbReference>
<dbReference type="Proteomes" id="UP000051315">
    <property type="component" value="Unassembled WGS sequence"/>
</dbReference>
<dbReference type="GO" id="GO:0051060">
    <property type="term" value="F:pullulanase activity"/>
    <property type="evidence" value="ECO:0007669"/>
    <property type="project" value="UniProtKB-EC"/>
</dbReference>
<dbReference type="PATRIC" id="fig|1423735.3.peg.1574"/>
<dbReference type="CDD" id="cd02860">
    <property type="entry name" value="E_set_Pullulanase"/>
    <property type="match status" value="1"/>
</dbReference>
<feature type="compositionally biased region" description="Gly residues" evidence="10">
    <location>
        <begin position="1185"/>
        <end position="1196"/>
    </location>
</feature>
<dbReference type="Gene3D" id="2.60.40.1110">
    <property type="match status" value="1"/>
</dbReference>
<comment type="similarity">
    <text evidence="1">Belongs to the glycosyl hydrolase 13 family.</text>
</comment>